<comment type="similarity">
    <text evidence="1">Belongs to the RutC family.</text>
</comment>
<dbReference type="SUPFAM" id="SSF55298">
    <property type="entry name" value="YjgF-like"/>
    <property type="match status" value="1"/>
</dbReference>
<dbReference type="InterPro" id="IPR006175">
    <property type="entry name" value="YjgF/YER057c/UK114"/>
</dbReference>
<evidence type="ECO:0000313" key="2">
    <source>
        <dbReference type="EMBL" id="GAA4402170.1"/>
    </source>
</evidence>
<dbReference type="PANTHER" id="PTHR11803:SF58">
    <property type="entry name" value="PROTEIN HMF1-RELATED"/>
    <property type="match status" value="1"/>
</dbReference>
<comment type="caution">
    <text evidence="2">The sequence shown here is derived from an EMBL/GenBank/DDBJ whole genome shotgun (WGS) entry which is preliminary data.</text>
</comment>
<dbReference type="PANTHER" id="PTHR11803">
    <property type="entry name" value="2-IMINOBUTANOATE/2-IMINOPROPANOATE DEAMINASE RIDA"/>
    <property type="match status" value="1"/>
</dbReference>
<dbReference type="Gene3D" id="3.30.1330.40">
    <property type="entry name" value="RutC-like"/>
    <property type="match status" value="1"/>
</dbReference>
<dbReference type="EMBL" id="BAABFR010000094">
    <property type="protein sequence ID" value="GAA4402170.1"/>
    <property type="molecule type" value="Genomic_DNA"/>
</dbReference>
<organism evidence="2 3">
    <name type="scientific">Tsukamurella soli</name>
    <dbReference type="NCBI Taxonomy" id="644556"/>
    <lineage>
        <taxon>Bacteria</taxon>
        <taxon>Bacillati</taxon>
        <taxon>Actinomycetota</taxon>
        <taxon>Actinomycetes</taxon>
        <taxon>Mycobacteriales</taxon>
        <taxon>Tsukamurellaceae</taxon>
        <taxon>Tsukamurella</taxon>
    </lineage>
</organism>
<gene>
    <name evidence="2" type="ORF">GCM10023147_42450</name>
</gene>
<dbReference type="Pfam" id="PF01042">
    <property type="entry name" value="Ribonuc_L-PSP"/>
    <property type="match status" value="1"/>
</dbReference>
<dbReference type="InterPro" id="IPR035959">
    <property type="entry name" value="RutC-like_sf"/>
</dbReference>
<accession>A0ABP8K8Z9</accession>
<evidence type="ECO:0008006" key="4">
    <source>
        <dbReference type="Google" id="ProtNLM"/>
    </source>
</evidence>
<keyword evidence="3" id="KW-1185">Reference proteome</keyword>
<name>A0ABP8K8Z9_9ACTN</name>
<proteinExistence type="inferred from homology"/>
<evidence type="ECO:0000313" key="3">
    <source>
        <dbReference type="Proteomes" id="UP001500635"/>
    </source>
</evidence>
<dbReference type="RefSeq" id="WP_344999843.1">
    <property type="nucleotide sequence ID" value="NZ_BAABFR010000094.1"/>
</dbReference>
<reference evidence="3" key="1">
    <citation type="journal article" date="2019" name="Int. J. Syst. Evol. Microbiol.">
        <title>The Global Catalogue of Microorganisms (GCM) 10K type strain sequencing project: providing services to taxonomists for standard genome sequencing and annotation.</title>
        <authorList>
            <consortium name="The Broad Institute Genomics Platform"/>
            <consortium name="The Broad Institute Genome Sequencing Center for Infectious Disease"/>
            <person name="Wu L."/>
            <person name="Ma J."/>
        </authorList>
    </citation>
    <scope>NUCLEOTIDE SEQUENCE [LARGE SCALE GENOMIC DNA]</scope>
    <source>
        <strain evidence="3">JCM 17688</strain>
    </source>
</reference>
<evidence type="ECO:0000256" key="1">
    <source>
        <dbReference type="ARBA" id="ARBA00010552"/>
    </source>
</evidence>
<sequence length="145" mass="14572">MGSVQLAGSDRLTLAVSHAYRATVTQGAVVFTAGIAPLDADGATESPGDVVGQVRACLANLRIVLEDAGAGLADVAKLTLYVAEHLQVDLSVAADAVGEFFDTVPPLALVGVTRLRYDDQVVELEAVAGVPAEADGGAGEGAAEA</sequence>
<dbReference type="Proteomes" id="UP001500635">
    <property type="component" value="Unassembled WGS sequence"/>
</dbReference>
<protein>
    <recommendedName>
        <fullName evidence="4">Enamine deaminase RidA, house cleaning of reactive enamine intermediates, YjgF/YER057c/UK114 family</fullName>
    </recommendedName>
</protein>